<dbReference type="InterPro" id="IPR050311">
    <property type="entry name" value="ORC1/CDC6"/>
</dbReference>
<feature type="compositionally biased region" description="Basic and acidic residues" evidence="12">
    <location>
        <begin position="302"/>
        <end position="314"/>
    </location>
</feature>
<evidence type="ECO:0000256" key="4">
    <source>
        <dbReference type="ARBA" id="ARBA00022705"/>
    </source>
</evidence>
<dbReference type="AlphaFoldDB" id="A0A9W8LAS0"/>
<name>A0A9W8LAS0_9FUNG</name>
<dbReference type="PANTHER" id="PTHR10763:SF23">
    <property type="entry name" value="ORIGIN RECOGNITION COMPLEX SUBUNIT 1"/>
    <property type="match status" value="1"/>
</dbReference>
<feature type="region of interest" description="Disordered" evidence="12">
    <location>
        <begin position="240"/>
        <end position="334"/>
    </location>
</feature>
<reference evidence="14" key="1">
    <citation type="submission" date="2022-07" db="EMBL/GenBank/DDBJ databases">
        <title>Phylogenomic reconstructions and comparative analyses of Kickxellomycotina fungi.</title>
        <authorList>
            <person name="Reynolds N.K."/>
            <person name="Stajich J.E."/>
            <person name="Barry K."/>
            <person name="Grigoriev I.V."/>
            <person name="Crous P."/>
            <person name="Smith M.E."/>
        </authorList>
    </citation>
    <scope>NUCLEOTIDE SEQUENCE</scope>
    <source>
        <strain evidence="14">BCRC 34297</strain>
    </source>
</reference>
<dbReference type="Gene3D" id="2.30.30.490">
    <property type="match status" value="1"/>
</dbReference>
<dbReference type="Pfam" id="PF22606">
    <property type="entry name" value="Cdc6-ORC-like_ATPase_lid"/>
    <property type="match status" value="1"/>
</dbReference>
<evidence type="ECO:0000259" key="13">
    <source>
        <dbReference type="PROSITE" id="PS51038"/>
    </source>
</evidence>
<sequence length="785" mass="87055">MPPNPQLSKIASRLDKAAKQTKRKQHISHDSDDEAEDVVEWGQRFDDQAASTGTAVSATPSARRVTRQSGMTNKDLYKSVVVNGTEYHLGQAVQVQSSNDTPYLAIIYKLWESEKGEKQMVARWLLRQSEMFVSKKLGEVHAEPGEVFYSNADDLVTPDKILAPLEVLSHSAYQAHVAATPLAPQGKKAIKASDANVCFCWRYFNEQSAFIGELDWEDIYRSNAGKILDPVIDAEMFKKQEKKKPLGKEAAAQAGRARVQAKRGRPPAASAAATRKRKAGDSDDEDADPTAALTSDDDDEDVKYNVADRDDFTPAKRGRRKTIAAAPRTPARARRTTLAKGTLTPATATKRRMRLQDIQPSAAVSATILRRATRMGSELQAVVPEGATVYEVARQRLHVSAVPDTLPCREDEFAEIYGHLYNTIEERNSMCMYISGVPGTGKTATVHEVIRTLQENAEEGELPDFQYIELNGMKMTEPAQAYTQLWQAIAGEKATPKHAAQLLEKHFSTPSPRRRTYVVLMDELDLLVTKSQSIMYNFFDWPHRPHAKLVVVAIANTMDLPERMLNHKVSSRLGLTRINFQPYSHQQLMTIVQSRLEGCAAFDADAVELCARKISAVSGDARRALDVCRRAVEIVEAESARESTLAGGKRVRPSEESGQLVTMMIIDRAVKEMYASGNVAFIQNASLQQKVFLLSLRAAIRKAGIPEVSLGDVAFVHRQLCQMHELVIPSYDQIAKICSQLGATRCILTESSILDVHQQVRLAIAEDDITVALRPDPFFQKIATS</sequence>
<evidence type="ECO:0000256" key="12">
    <source>
        <dbReference type="SAM" id="MobiDB-lite"/>
    </source>
</evidence>
<dbReference type="GO" id="GO:0005664">
    <property type="term" value="C:nuclear origin of replication recognition complex"/>
    <property type="evidence" value="ECO:0007669"/>
    <property type="project" value="TreeGrafter"/>
</dbReference>
<dbReference type="InterPro" id="IPR027417">
    <property type="entry name" value="P-loop_NTPase"/>
</dbReference>
<dbReference type="CDD" id="cd04370">
    <property type="entry name" value="BAH"/>
    <property type="match status" value="1"/>
</dbReference>
<dbReference type="Gene3D" id="3.40.50.300">
    <property type="entry name" value="P-loop containing nucleotide triphosphate hydrolases"/>
    <property type="match status" value="1"/>
</dbReference>
<keyword evidence="7 11" id="KW-0067">ATP-binding</keyword>
<evidence type="ECO:0000256" key="9">
    <source>
        <dbReference type="ARBA" id="ARBA00023125"/>
    </source>
</evidence>
<evidence type="ECO:0000313" key="15">
    <source>
        <dbReference type="Proteomes" id="UP001140011"/>
    </source>
</evidence>
<dbReference type="GO" id="GO:0006270">
    <property type="term" value="P:DNA replication initiation"/>
    <property type="evidence" value="ECO:0007669"/>
    <property type="project" value="TreeGrafter"/>
</dbReference>
<evidence type="ECO:0000256" key="7">
    <source>
        <dbReference type="ARBA" id="ARBA00022840"/>
    </source>
</evidence>
<dbReference type="InterPro" id="IPR001025">
    <property type="entry name" value="BAH_dom"/>
</dbReference>
<keyword evidence="15" id="KW-1185">Reference proteome</keyword>
<dbReference type="PROSITE" id="PS51038">
    <property type="entry name" value="BAH"/>
    <property type="match status" value="1"/>
</dbReference>
<dbReference type="InterPro" id="IPR015163">
    <property type="entry name" value="Cdc6_C"/>
</dbReference>
<evidence type="ECO:0000256" key="2">
    <source>
        <dbReference type="ARBA" id="ARBA00008398"/>
    </source>
</evidence>
<dbReference type="SMART" id="SM00382">
    <property type="entry name" value="AAA"/>
    <property type="match status" value="1"/>
</dbReference>
<comment type="function">
    <text evidence="11">Component of the origin recognition complex (ORC) that binds origins of replication. DNA-binding is ATP-dependent, however specific DNA sequences that define origins of replication have not been identified so far. ORC is required to assemble the pre-replication complex necessary to initiate DNA replication.</text>
</comment>
<protein>
    <recommendedName>
        <fullName evidence="3 11">Origin recognition complex subunit 1</fullName>
    </recommendedName>
</protein>
<comment type="caution">
    <text evidence="14">The sequence shown here is derived from an EMBL/GenBank/DDBJ whole genome shotgun (WGS) entry which is preliminary data.</text>
</comment>
<dbReference type="Pfam" id="PF00004">
    <property type="entry name" value="AAA"/>
    <property type="match status" value="1"/>
</dbReference>
<evidence type="ECO:0000256" key="10">
    <source>
        <dbReference type="ARBA" id="ARBA00023242"/>
    </source>
</evidence>
<dbReference type="Gene3D" id="1.10.8.60">
    <property type="match status" value="1"/>
</dbReference>
<dbReference type="OrthoDB" id="1926878at2759"/>
<dbReference type="GO" id="GO:0003682">
    <property type="term" value="F:chromatin binding"/>
    <property type="evidence" value="ECO:0007669"/>
    <property type="project" value="InterPro"/>
</dbReference>
<dbReference type="SUPFAM" id="SSF52540">
    <property type="entry name" value="P-loop containing nucleoside triphosphate hydrolases"/>
    <property type="match status" value="1"/>
</dbReference>
<feature type="compositionally biased region" description="Polar residues" evidence="12">
    <location>
        <begin position="49"/>
        <end position="60"/>
    </location>
</feature>
<dbReference type="CDD" id="cd00009">
    <property type="entry name" value="AAA"/>
    <property type="match status" value="1"/>
</dbReference>
<dbReference type="GO" id="GO:0046872">
    <property type="term" value="F:metal ion binding"/>
    <property type="evidence" value="ECO:0007669"/>
    <property type="project" value="UniProtKB-KW"/>
</dbReference>
<keyword evidence="8" id="KW-0460">Magnesium</keyword>
<dbReference type="GO" id="GO:0033314">
    <property type="term" value="P:mitotic DNA replication checkpoint signaling"/>
    <property type="evidence" value="ECO:0007669"/>
    <property type="project" value="TreeGrafter"/>
</dbReference>
<evidence type="ECO:0000256" key="11">
    <source>
        <dbReference type="RuleBase" id="RU365058"/>
    </source>
</evidence>
<dbReference type="GO" id="GO:0003688">
    <property type="term" value="F:DNA replication origin binding"/>
    <property type="evidence" value="ECO:0007669"/>
    <property type="project" value="UniProtKB-ARBA"/>
</dbReference>
<evidence type="ECO:0000313" key="14">
    <source>
        <dbReference type="EMBL" id="KAJ2753659.1"/>
    </source>
</evidence>
<keyword evidence="4 11" id="KW-0235">DNA replication</keyword>
<dbReference type="InterPro" id="IPR036390">
    <property type="entry name" value="WH_DNA-bd_sf"/>
</dbReference>
<dbReference type="FunFam" id="3.40.50.300:FF:000199">
    <property type="entry name" value="Origin recognition complex subunit 1"/>
    <property type="match status" value="1"/>
</dbReference>
<dbReference type="GO" id="GO:0005524">
    <property type="term" value="F:ATP binding"/>
    <property type="evidence" value="ECO:0007669"/>
    <property type="project" value="UniProtKB-KW"/>
</dbReference>
<dbReference type="InterPro" id="IPR043151">
    <property type="entry name" value="BAH_sf"/>
</dbReference>
<feature type="compositionally biased region" description="Low complexity" evidence="12">
    <location>
        <begin position="248"/>
        <end position="258"/>
    </location>
</feature>
<keyword evidence="10 11" id="KW-0539">Nucleus</keyword>
<evidence type="ECO:0000256" key="3">
    <source>
        <dbReference type="ARBA" id="ARBA00019081"/>
    </source>
</evidence>
<dbReference type="Pfam" id="PF09079">
    <property type="entry name" value="WHD_Cdc6"/>
    <property type="match status" value="1"/>
</dbReference>
<evidence type="ECO:0000256" key="1">
    <source>
        <dbReference type="ARBA" id="ARBA00004123"/>
    </source>
</evidence>
<dbReference type="InterPro" id="IPR003593">
    <property type="entry name" value="AAA+_ATPase"/>
</dbReference>
<dbReference type="InterPro" id="IPR054425">
    <property type="entry name" value="Cdc6_ORC1-like_ATPase_lid"/>
</dbReference>
<comment type="subcellular location">
    <subcellularLocation>
        <location evidence="1 11">Nucleus</location>
    </subcellularLocation>
</comment>
<keyword evidence="5" id="KW-0479">Metal-binding</keyword>
<comment type="similarity">
    <text evidence="2 11">Belongs to the ORC1 family.</text>
</comment>
<evidence type="ECO:0000256" key="6">
    <source>
        <dbReference type="ARBA" id="ARBA00022741"/>
    </source>
</evidence>
<dbReference type="GO" id="GO:0016887">
    <property type="term" value="F:ATP hydrolysis activity"/>
    <property type="evidence" value="ECO:0007669"/>
    <property type="project" value="InterPro"/>
</dbReference>
<dbReference type="InterPro" id="IPR003959">
    <property type="entry name" value="ATPase_AAA_core"/>
</dbReference>
<dbReference type="Pfam" id="PF01426">
    <property type="entry name" value="BAH"/>
    <property type="match status" value="1"/>
</dbReference>
<comment type="subunit">
    <text evidence="11">ORC is composed of six subunits.</text>
</comment>
<dbReference type="Proteomes" id="UP001140011">
    <property type="component" value="Unassembled WGS sequence"/>
</dbReference>
<keyword evidence="9 11" id="KW-0238">DNA-binding</keyword>
<feature type="region of interest" description="Disordered" evidence="12">
    <location>
        <begin position="49"/>
        <end position="70"/>
    </location>
</feature>
<accession>A0A9W8LAS0</accession>
<dbReference type="PANTHER" id="PTHR10763">
    <property type="entry name" value="CELL DIVISION CONTROL PROTEIN 6-RELATED"/>
    <property type="match status" value="1"/>
</dbReference>
<feature type="domain" description="BAH" evidence="13">
    <location>
        <begin position="85"/>
        <end position="215"/>
    </location>
</feature>
<gene>
    <name evidence="14" type="primary">ORC1</name>
    <name evidence="14" type="ORF">GGI19_002971</name>
</gene>
<proteinExistence type="inferred from homology"/>
<dbReference type="EMBL" id="JANBUH010000172">
    <property type="protein sequence ID" value="KAJ2753659.1"/>
    <property type="molecule type" value="Genomic_DNA"/>
</dbReference>
<dbReference type="SUPFAM" id="SSF46785">
    <property type="entry name" value="Winged helix' DNA-binding domain"/>
    <property type="match status" value="1"/>
</dbReference>
<keyword evidence="6 11" id="KW-0547">Nucleotide-binding</keyword>
<evidence type="ECO:0000256" key="8">
    <source>
        <dbReference type="ARBA" id="ARBA00022842"/>
    </source>
</evidence>
<feature type="region of interest" description="Disordered" evidence="12">
    <location>
        <begin position="1"/>
        <end position="36"/>
    </location>
</feature>
<evidence type="ECO:0000256" key="5">
    <source>
        <dbReference type="ARBA" id="ARBA00022723"/>
    </source>
</evidence>
<organism evidence="14 15">
    <name type="scientific">Coemansia pectinata</name>
    <dbReference type="NCBI Taxonomy" id="1052879"/>
    <lineage>
        <taxon>Eukaryota</taxon>
        <taxon>Fungi</taxon>
        <taxon>Fungi incertae sedis</taxon>
        <taxon>Zoopagomycota</taxon>
        <taxon>Kickxellomycotina</taxon>
        <taxon>Kickxellomycetes</taxon>
        <taxon>Kickxellales</taxon>
        <taxon>Kickxellaceae</taxon>
        <taxon>Coemansia</taxon>
    </lineage>
</organism>
<dbReference type="FunFam" id="1.10.8.60:FF:000062">
    <property type="entry name" value="Origin recognition complex subunit 1"/>
    <property type="match status" value="1"/>
</dbReference>